<gene>
    <name evidence="1" type="ORF">ACFSAH_04480</name>
</gene>
<dbReference type="PANTHER" id="PTHR48079:SF6">
    <property type="entry name" value="NAD(P)-BINDING DOMAIN-CONTAINING PROTEIN-RELATED"/>
    <property type="match status" value="1"/>
</dbReference>
<dbReference type="RefSeq" id="WP_379661500.1">
    <property type="nucleotide sequence ID" value="NZ_JBHUDG010000003.1"/>
</dbReference>
<keyword evidence="2" id="KW-1185">Reference proteome</keyword>
<protein>
    <submittedName>
        <fullName evidence="1">SDR family NAD(P)-dependent oxidoreductase</fullName>
    </submittedName>
</protein>
<sequence>MISILGCGWLGFPLAKSFITNGISVKGSTTQQQKTQVLSENKIEPYLIELSDNQHSSIIYEFLKNETLIINIPPGRYLSANDKYLENLTTLNKYILNSNLKNVIFISSTSVYKNASAEITEEGDIDAENKLFFAEQIFRENKKINTTIIRMGGLFGPLRHPGRFFSGKPSVANGLVPVNMIHLDDCITIIQKVIAQHYWNQTINACSPHHPTRKKFYTEAIKLYGGTIPDFVEENGQKKIISPQKLIKDLDYQFIHPDLIKSLNTLV</sequence>
<dbReference type="PANTHER" id="PTHR48079">
    <property type="entry name" value="PROTEIN YEEZ"/>
    <property type="match status" value="1"/>
</dbReference>
<proteinExistence type="predicted"/>
<dbReference type="Gene3D" id="3.40.50.720">
    <property type="entry name" value="NAD(P)-binding Rossmann-like Domain"/>
    <property type="match status" value="1"/>
</dbReference>
<dbReference type="EMBL" id="JBHUDG010000003">
    <property type="protein sequence ID" value="MFD1629120.1"/>
    <property type="molecule type" value="Genomic_DNA"/>
</dbReference>
<comment type="caution">
    <text evidence="1">The sequence shown here is derived from an EMBL/GenBank/DDBJ whole genome shotgun (WGS) entry which is preliminary data.</text>
</comment>
<organism evidence="1 2">
    <name type="scientific">Pseudopedobacter beijingensis</name>
    <dbReference type="NCBI Taxonomy" id="1207056"/>
    <lineage>
        <taxon>Bacteria</taxon>
        <taxon>Pseudomonadati</taxon>
        <taxon>Bacteroidota</taxon>
        <taxon>Sphingobacteriia</taxon>
        <taxon>Sphingobacteriales</taxon>
        <taxon>Sphingobacteriaceae</taxon>
        <taxon>Pseudopedobacter</taxon>
    </lineage>
</organism>
<dbReference type="Proteomes" id="UP001597118">
    <property type="component" value="Unassembled WGS sequence"/>
</dbReference>
<evidence type="ECO:0000313" key="1">
    <source>
        <dbReference type="EMBL" id="MFD1629120.1"/>
    </source>
</evidence>
<dbReference type="SUPFAM" id="SSF51735">
    <property type="entry name" value="NAD(P)-binding Rossmann-fold domains"/>
    <property type="match status" value="1"/>
</dbReference>
<dbReference type="InterPro" id="IPR051783">
    <property type="entry name" value="NAD(P)-dependent_oxidoreduct"/>
</dbReference>
<dbReference type="InterPro" id="IPR036291">
    <property type="entry name" value="NAD(P)-bd_dom_sf"/>
</dbReference>
<accession>A0ABW4IA84</accession>
<evidence type="ECO:0000313" key="2">
    <source>
        <dbReference type="Proteomes" id="UP001597118"/>
    </source>
</evidence>
<name>A0ABW4IA84_9SPHI</name>
<reference evidence="2" key="1">
    <citation type="journal article" date="2019" name="Int. J. Syst. Evol. Microbiol.">
        <title>The Global Catalogue of Microorganisms (GCM) 10K type strain sequencing project: providing services to taxonomists for standard genome sequencing and annotation.</title>
        <authorList>
            <consortium name="The Broad Institute Genomics Platform"/>
            <consortium name="The Broad Institute Genome Sequencing Center for Infectious Disease"/>
            <person name="Wu L."/>
            <person name="Ma J."/>
        </authorList>
    </citation>
    <scope>NUCLEOTIDE SEQUENCE [LARGE SCALE GENOMIC DNA]</scope>
    <source>
        <strain evidence="2">CCUG 53762</strain>
    </source>
</reference>